<dbReference type="InterPro" id="IPR051794">
    <property type="entry name" value="PG_Endopeptidase_C40"/>
</dbReference>
<dbReference type="InterPro" id="IPR023346">
    <property type="entry name" value="Lysozyme-like_dom_sf"/>
</dbReference>
<accession>A0A9W6RRK6</accession>
<dbReference type="PROSITE" id="PS51935">
    <property type="entry name" value="NLPC_P60"/>
    <property type="match status" value="1"/>
</dbReference>
<dbReference type="Proteomes" id="UP001165135">
    <property type="component" value="Unassembled WGS sequence"/>
</dbReference>
<dbReference type="Pfam" id="PF13406">
    <property type="entry name" value="SLT_2"/>
    <property type="match status" value="1"/>
</dbReference>
<evidence type="ECO:0000259" key="6">
    <source>
        <dbReference type="PROSITE" id="PS51935"/>
    </source>
</evidence>
<dbReference type="InterPro" id="IPR038765">
    <property type="entry name" value="Papain-like_cys_pep_sf"/>
</dbReference>
<dbReference type="SUPFAM" id="SSF54001">
    <property type="entry name" value="Cysteine proteinases"/>
    <property type="match status" value="1"/>
</dbReference>
<sequence>MTAVQAKAAPSAGDIPENYLALYQKAGAEWNIPWNILAGIGWIETHHGTLQARGVHSGENFAGAGGPMQFLQPTFDRAAVDGDHDGATSRYDPADAIFSAAKLLKLHIYPGGSDAELKSRTLTDAQIHQSIFSYNHSEAYVNDVLAAANRYAQGGYTKTSANFAGMECALGISAMSSSFGQSIADGAAYYARRDQGGPNPSRWVGRLIPYSWGGGDLDDGPSYGIQQGAYTKGFDCSGLAWHVVYIASGKKIVLPRTADAMYESNKGVKVPRDQLAPGDLVFFNGLSHMGIYWGVYQGKHWFVEAPDTGQFVKFSVLDGRSGYVGALRVTPPADMASPSPSSSDWIRAMPPLGAGTGGDVT</sequence>
<protein>
    <submittedName>
        <fullName evidence="7">Hydrolase Nlp/P60</fullName>
    </submittedName>
</protein>
<evidence type="ECO:0000256" key="1">
    <source>
        <dbReference type="ARBA" id="ARBA00007074"/>
    </source>
</evidence>
<name>A0A9W6RRK6_9ACTN</name>
<dbReference type="GO" id="GO:0008234">
    <property type="term" value="F:cysteine-type peptidase activity"/>
    <property type="evidence" value="ECO:0007669"/>
    <property type="project" value="UniProtKB-KW"/>
</dbReference>
<dbReference type="Gene3D" id="3.90.1720.10">
    <property type="entry name" value="endopeptidase domain like (from Nostoc punctiforme)"/>
    <property type="match status" value="1"/>
</dbReference>
<evidence type="ECO:0000256" key="5">
    <source>
        <dbReference type="SAM" id="MobiDB-lite"/>
    </source>
</evidence>
<dbReference type="Pfam" id="PF00877">
    <property type="entry name" value="NLPC_P60"/>
    <property type="match status" value="1"/>
</dbReference>
<dbReference type="Gene3D" id="1.10.530.10">
    <property type="match status" value="1"/>
</dbReference>
<feature type="compositionally biased region" description="Low complexity" evidence="5">
    <location>
        <begin position="334"/>
        <end position="344"/>
    </location>
</feature>
<dbReference type="SUPFAM" id="SSF53955">
    <property type="entry name" value="Lysozyme-like"/>
    <property type="match status" value="1"/>
</dbReference>
<organism evidence="7 8">
    <name type="scientific">Actinoallomurus iriomotensis</name>
    <dbReference type="NCBI Taxonomy" id="478107"/>
    <lineage>
        <taxon>Bacteria</taxon>
        <taxon>Bacillati</taxon>
        <taxon>Actinomycetota</taxon>
        <taxon>Actinomycetes</taxon>
        <taxon>Streptosporangiales</taxon>
        <taxon>Thermomonosporaceae</taxon>
        <taxon>Actinoallomurus</taxon>
    </lineage>
</organism>
<feature type="region of interest" description="Disordered" evidence="5">
    <location>
        <begin position="334"/>
        <end position="361"/>
    </location>
</feature>
<evidence type="ECO:0000256" key="2">
    <source>
        <dbReference type="ARBA" id="ARBA00022670"/>
    </source>
</evidence>
<feature type="domain" description="NlpC/P60" evidence="6">
    <location>
        <begin position="190"/>
        <end position="330"/>
    </location>
</feature>
<dbReference type="PANTHER" id="PTHR47359">
    <property type="entry name" value="PEPTIDOGLYCAN DL-ENDOPEPTIDASE CWLO"/>
    <property type="match status" value="1"/>
</dbReference>
<dbReference type="CDD" id="cd13399">
    <property type="entry name" value="Slt35-like"/>
    <property type="match status" value="1"/>
</dbReference>
<evidence type="ECO:0000313" key="7">
    <source>
        <dbReference type="EMBL" id="GLY80443.1"/>
    </source>
</evidence>
<dbReference type="GO" id="GO:0006508">
    <property type="term" value="P:proteolysis"/>
    <property type="evidence" value="ECO:0007669"/>
    <property type="project" value="UniProtKB-KW"/>
</dbReference>
<reference evidence="7" key="1">
    <citation type="submission" date="2023-03" db="EMBL/GenBank/DDBJ databases">
        <title>Actinoallomurus iriomotensis NBRC 103681.</title>
        <authorList>
            <person name="Ichikawa N."/>
            <person name="Sato H."/>
            <person name="Tonouchi N."/>
        </authorList>
    </citation>
    <scope>NUCLEOTIDE SEQUENCE</scope>
    <source>
        <strain evidence="7">NBRC 103681</strain>
    </source>
</reference>
<keyword evidence="3 7" id="KW-0378">Hydrolase</keyword>
<dbReference type="InterPro" id="IPR031304">
    <property type="entry name" value="SLT_2"/>
</dbReference>
<evidence type="ECO:0000256" key="3">
    <source>
        <dbReference type="ARBA" id="ARBA00022801"/>
    </source>
</evidence>
<evidence type="ECO:0000256" key="4">
    <source>
        <dbReference type="ARBA" id="ARBA00022807"/>
    </source>
</evidence>
<dbReference type="InterPro" id="IPR000064">
    <property type="entry name" value="NLP_P60_dom"/>
</dbReference>
<comment type="similarity">
    <text evidence="1">Belongs to the peptidase C40 family.</text>
</comment>
<gene>
    <name evidence="7" type="ORF">Airi01_087100</name>
</gene>
<keyword evidence="2" id="KW-0645">Protease</keyword>
<evidence type="ECO:0000313" key="8">
    <source>
        <dbReference type="Proteomes" id="UP001165135"/>
    </source>
</evidence>
<dbReference type="EMBL" id="BSTJ01000014">
    <property type="protein sequence ID" value="GLY80443.1"/>
    <property type="molecule type" value="Genomic_DNA"/>
</dbReference>
<comment type="caution">
    <text evidence="7">The sequence shown here is derived from an EMBL/GenBank/DDBJ whole genome shotgun (WGS) entry which is preliminary data.</text>
</comment>
<dbReference type="PANTHER" id="PTHR47359:SF3">
    <property type="entry name" value="NLP_P60 DOMAIN-CONTAINING PROTEIN-RELATED"/>
    <property type="match status" value="1"/>
</dbReference>
<keyword evidence="4" id="KW-0788">Thiol protease</keyword>
<proteinExistence type="inferred from homology"/>
<dbReference type="AlphaFoldDB" id="A0A9W6RRK6"/>